<protein>
    <submittedName>
        <fullName evidence="5">Response regulator transcription factor</fullName>
    </submittedName>
</protein>
<dbReference type="CDD" id="cd06170">
    <property type="entry name" value="LuxR_C_like"/>
    <property type="match status" value="1"/>
</dbReference>
<dbReference type="InterPro" id="IPR016032">
    <property type="entry name" value="Sig_transdc_resp-reg_C-effctor"/>
</dbReference>
<dbReference type="PROSITE" id="PS50043">
    <property type="entry name" value="HTH_LUXR_2"/>
    <property type="match status" value="1"/>
</dbReference>
<evidence type="ECO:0000259" key="4">
    <source>
        <dbReference type="PROSITE" id="PS50110"/>
    </source>
</evidence>
<dbReference type="Proteomes" id="UP000578686">
    <property type="component" value="Unassembled WGS sequence"/>
</dbReference>
<comment type="caution">
    <text evidence="5">The sequence shown here is derived from an EMBL/GenBank/DDBJ whole genome shotgun (WGS) entry which is preliminary data.</text>
</comment>
<dbReference type="InterPro" id="IPR000792">
    <property type="entry name" value="Tscrpt_reg_LuxR_C"/>
</dbReference>
<dbReference type="GO" id="GO:0006355">
    <property type="term" value="P:regulation of DNA-templated transcription"/>
    <property type="evidence" value="ECO:0007669"/>
    <property type="project" value="InterPro"/>
</dbReference>
<feature type="modified residue" description="4-aspartylphosphate" evidence="2">
    <location>
        <position position="53"/>
    </location>
</feature>
<dbReference type="EMBL" id="JAAVJD010000035">
    <property type="protein sequence ID" value="NJQ05406.1"/>
    <property type="molecule type" value="Genomic_DNA"/>
</dbReference>
<dbReference type="Gene3D" id="3.40.50.2300">
    <property type="match status" value="1"/>
</dbReference>
<dbReference type="InterPro" id="IPR001789">
    <property type="entry name" value="Sig_transdc_resp-reg_receiver"/>
</dbReference>
<dbReference type="PROSITE" id="PS50110">
    <property type="entry name" value="RESPONSE_REGULATORY"/>
    <property type="match status" value="1"/>
</dbReference>
<dbReference type="Gene3D" id="1.10.10.10">
    <property type="entry name" value="Winged helix-like DNA-binding domain superfamily/Winged helix DNA-binding domain"/>
    <property type="match status" value="1"/>
</dbReference>
<dbReference type="PANTHER" id="PTHR43214">
    <property type="entry name" value="TWO-COMPONENT RESPONSE REGULATOR"/>
    <property type="match status" value="1"/>
</dbReference>
<evidence type="ECO:0000256" key="1">
    <source>
        <dbReference type="ARBA" id="ARBA00023125"/>
    </source>
</evidence>
<dbReference type="Pfam" id="PF00196">
    <property type="entry name" value="GerE"/>
    <property type="match status" value="1"/>
</dbReference>
<dbReference type="SUPFAM" id="SSF52172">
    <property type="entry name" value="CheY-like"/>
    <property type="match status" value="1"/>
</dbReference>
<dbReference type="GO" id="GO:0000160">
    <property type="term" value="P:phosphorelay signal transduction system"/>
    <property type="evidence" value="ECO:0007669"/>
    <property type="project" value="InterPro"/>
</dbReference>
<dbReference type="PANTHER" id="PTHR43214:SF42">
    <property type="entry name" value="TRANSCRIPTIONAL REGULATORY PROTEIN DESR"/>
    <property type="match status" value="1"/>
</dbReference>
<keyword evidence="1" id="KW-0238">DNA-binding</keyword>
<evidence type="ECO:0000313" key="5">
    <source>
        <dbReference type="EMBL" id="NJQ05406.1"/>
    </source>
</evidence>
<dbReference type="RefSeq" id="WP_167968690.1">
    <property type="nucleotide sequence ID" value="NZ_BHZG01000362.1"/>
</dbReference>
<evidence type="ECO:0000256" key="2">
    <source>
        <dbReference type="PROSITE-ProRule" id="PRU00169"/>
    </source>
</evidence>
<evidence type="ECO:0000313" key="6">
    <source>
        <dbReference type="Proteomes" id="UP000578686"/>
    </source>
</evidence>
<keyword evidence="6" id="KW-1185">Reference proteome</keyword>
<dbReference type="SUPFAM" id="SSF46894">
    <property type="entry name" value="C-terminal effector domain of the bipartite response regulators"/>
    <property type="match status" value="1"/>
</dbReference>
<dbReference type="InterPro" id="IPR036388">
    <property type="entry name" value="WH-like_DNA-bd_sf"/>
</dbReference>
<dbReference type="PROSITE" id="PS00622">
    <property type="entry name" value="HTH_LUXR_1"/>
    <property type="match status" value="1"/>
</dbReference>
<dbReference type="GO" id="GO:0003677">
    <property type="term" value="F:DNA binding"/>
    <property type="evidence" value="ECO:0007669"/>
    <property type="project" value="UniProtKB-KW"/>
</dbReference>
<feature type="domain" description="Response regulatory" evidence="4">
    <location>
        <begin position="3"/>
        <end position="120"/>
    </location>
</feature>
<dbReference type="InterPro" id="IPR039420">
    <property type="entry name" value="WalR-like"/>
</dbReference>
<dbReference type="SMART" id="SM00448">
    <property type="entry name" value="REC"/>
    <property type="match status" value="1"/>
</dbReference>
<dbReference type="InterPro" id="IPR011006">
    <property type="entry name" value="CheY-like_superfamily"/>
</dbReference>
<name>A0A7X6CZG7_9ACTN</name>
<accession>A0A7X6CZG7</accession>
<feature type="domain" description="HTH luxR-type" evidence="3">
    <location>
        <begin position="135"/>
        <end position="200"/>
    </location>
</feature>
<dbReference type="AlphaFoldDB" id="A0A7X6CZG7"/>
<reference evidence="5 6" key="1">
    <citation type="submission" date="2020-03" db="EMBL/GenBank/DDBJ databases">
        <title>Draft genome of Streptomyces sp. ventii, isolated from the Axial Seamount in the Pacific Ocean, and resequencing of the two type strains Streptomyces lonarensis strain NCL 716 and Streptomyces bohaiensis strain 11A07.</title>
        <authorList>
            <person name="Loughran R.M."/>
            <person name="Pfannmuller K.M."/>
            <person name="Wasson B.J."/>
            <person name="Deadmond M.C."/>
            <person name="Paddock B.E."/>
            <person name="Koyack M.J."/>
            <person name="Gallegos D.A."/>
            <person name="Mitchell E.A."/>
            <person name="Ushijima B."/>
            <person name="Saw J.H."/>
            <person name="Mcphail K.L."/>
            <person name="Videau P."/>
        </authorList>
    </citation>
    <scope>NUCLEOTIDE SEQUENCE [LARGE SCALE GENOMIC DNA]</scope>
    <source>
        <strain evidence="5 6">NCL716</strain>
    </source>
</reference>
<dbReference type="SMART" id="SM00421">
    <property type="entry name" value="HTH_LUXR"/>
    <property type="match status" value="1"/>
</dbReference>
<proteinExistence type="predicted"/>
<gene>
    <name evidence="5" type="ORF">HCN56_07395</name>
</gene>
<keyword evidence="2" id="KW-0597">Phosphoprotein</keyword>
<organism evidence="5 6">
    <name type="scientific">Streptomyces lonarensis</name>
    <dbReference type="NCBI Taxonomy" id="700599"/>
    <lineage>
        <taxon>Bacteria</taxon>
        <taxon>Bacillati</taxon>
        <taxon>Actinomycetota</taxon>
        <taxon>Actinomycetes</taxon>
        <taxon>Kitasatosporales</taxon>
        <taxon>Streptomycetaceae</taxon>
        <taxon>Streptomyces</taxon>
    </lineage>
</organism>
<sequence>MTTVLVVHDVVLWRKALRCLLHHAGDSLNVLSCGREELRRAACDERPEVYVLDLDCPGSPSLLEELGAARRSAPDGGHLVVLGRGDRPGALRTAAGAGARGYVDKYGGTDDLPAVVRKVADGGRYIDESLAFGLLQANEIPLSGRELDVLSLAAQGDSVACIARRLNLTSGTVRNYLAAAVRKSGGRNRSHAIRLANEAGWI</sequence>
<evidence type="ECO:0000259" key="3">
    <source>
        <dbReference type="PROSITE" id="PS50043"/>
    </source>
</evidence>
<dbReference type="PRINTS" id="PR00038">
    <property type="entry name" value="HTHLUXR"/>
</dbReference>